<accession>A0A6L2MV88</accession>
<protein>
    <submittedName>
        <fullName evidence="1">Uncharacterized protein</fullName>
    </submittedName>
</protein>
<name>A0A6L2MV88_TANCI</name>
<dbReference type="EMBL" id="BKCJ010007325">
    <property type="protein sequence ID" value="GEU76672.1"/>
    <property type="molecule type" value="Genomic_DNA"/>
</dbReference>
<reference evidence="1" key="1">
    <citation type="journal article" date="2019" name="Sci. Rep.">
        <title>Draft genome of Tanacetum cinerariifolium, the natural source of mosquito coil.</title>
        <authorList>
            <person name="Yamashiro T."/>
            <person name="Shiraishi A."/>
            <person name="Satake H."/>
            <person name="Nakayama K."/>
        </authorList>
    </citation>
    <scope>NUCLEOTIDE SEQUENCE</scope>
</reference>
<sequence length="110" mass="12843">MKLAKRWKGLKFEPWFEVSILIIFSTLQQIPSMLTLQIRHTYVSLTLALLPVMLKKTSTHQITPTVMLQIRPIYVLAIPVLSKAFQLIDMDLRYPRTISRNSSRCDTRIK</sequence>
<gene>
    <name evidence="1" type="ORF">Tci_048650</name>
</gene>
<evidence type="ECO:0000313" key="1">
    <source>
        <dbReference type="EMBL" id="GEU76672.1"/>
    </source>
</evidence>
<dbReference type="AlphaFoldDB" id="A0A6L2MV88"/>
<comment type="caution">
    <text evidence="1">The sequence shown here is derived from an EMBL/GenBank/DDBJ whole genome shotgun (WGS) entry which is preliminary data.</text>
</comment>
<organism evidence="1">
    <name type="scientific">Tanacetum cinerariifolium</name>
    <name type="common">Dalmatian daisy</name>
    <name type="synonym">Chrysanthemum cinerariifolium</name>
    <dbReference type="NCBI Taxonomy" id="118510"/>
    <lineage>
        <taxon>Eukaryota</taxon>
        <taxon>Viridiplantae</taxon>
        <taxon>Streptophyta</taxon>
        <taxon>Embryophyta</taxon>
        <taxon>Tracheophyta</taxon>
        <taxon>Spermatophyta</taxon>
        <taxon>Magnoliopsida</taxon>
        <taxon>eudicotyledons</taxon>
        <taxon>Gunneridae</taxon>
        <taxon>Pentapetalae</taxon>
        <taxon>asterids</taxon>
        <taxon>campanulids</taxon>
        <taxon>Asterales</taxon>
        <taxon>Asteraceae</taxon>
        <taxon>Asteroideae</taxon>
        <taxon>Anthemideae</taxon>
        <taxon>Anthemidinae</taxon>
        <taxon>Tanacetum</taxon>
    </lineage>
</organism>
<proteinExistence type="predicted"/>